<dbReference type="AlphaFoldDB" id="A0A8J3IEH7"/>
<evidence type="ECO:0000313" key="2">
    <source>
        <dbReference type="Proteomes" id="UP000597444"/>
    </source>
</evidence>
<dbReference type="EMBL" id="BNJK01000001">
    <property type="protein sequence ID" value="GHO91010.1"/>
    <property type="molecule type" value="Genomic_DNA"/>
</dbReference>
<name>A0A8J3IEH7_9CHLR</name>
<sequence>MILLKQYLMQAGVEDIEYDACLAQMQLDMMQESFTSISYGSQVWGCKP</sequence>
<gene>
    <name evidence="1" type="ORF">KSF_010580</name>
</gene>
<organism evidence="1 2">
    <name type="scientific">Reticulibacter mediterranei</name>
    <dbReference type="NCBI Taxonomy" id="2778369"/>
    <lineage>
        <taxon>Bacteria</taxon>
        <taxon>Bacillati</taxon>
        <taxon>Chloroflexota</taxon>
        <taxon>Ktedonobacteria</taxon>
        <taxon>Ktedonobacterales</taxon>
        <taxon>Reticulibacteraceae</taxon>
        <taxon>Reticulibacter</taxon>
    </lineage>
</organism>
<proteinExistence type="predicted"/>
<reference evidence="1" key="1">
    <citation type="submission" date="2020-10" db="EMBL/GenBank/DDBJ databases">
        <title>Taxonomic study of unclassified bacteria belonging to the class Ktedonobacteria.</title>
        <authorList>
            <person name="Yabe S."/>
            <person name="Wang C.M."/>
            <person name="Zheng Y."/>
            <person name="Sakai Y."/>
            <person name="Cavaletti L."/>
            <person name="Monciardini P."/>
            <person name="Donadio S."/>
        </authorList>
    </citation>
    <scope>NUCLEOTIDE SEQUENCE</scope>
    <source>
        <strain evidence="1">ID150040</strain>
    </source>
</reference>
<evidence type="ECO:0000313" key="1">
    <source>
        <dbReference type="EMBL" id="GHO91010.1"/>
    </source>
</evidence>
<comment type="caution">
    <text evidence="1">The sequence shown here is derived from an EMBL/GenBank/DDBJ whole genome shotgun (WGS) entry which is preliminary data.</text>
</comment>
<accession>A0A8J3IEH7</accession>
<dbReference type="Proteomes" id="UP000597444">
    <property type="component" value="Unassembled WGS sequence"/>
</dbReference>
<keyword evidence="2" id="KW-1185">Reference proteome</keyword>
<protein>
    <submittedName>
        <fullName evidence="1">Uncharacterized protein</fullName>
    </submittedName>
</protein>